<dbReference type="EMBL" id="CAJOBJ010184416">
    <property type="protein sequence ID" value="CAF4930282.1"/>
    <property type="molecule type" value="Genomic_DNA"/>
</dbReference>
<organism evidence="1 2">
    <name type="scientific">Rotaria magnacalcarata</name>
    <dbReference type="NCBI Taxonomy" id="392030"/>
    <lineage>
        <taxon>Eukaryota</taxon>
        <taxon>Metazoa</taxon>
        <taxon>Spiralia</taxon>
        <taxon>Gnathifera</taxon>
        <taxon>Rotifera</taxon>
        <taxon>Eurotatoria</taxon>
        <taxon>Bdelloidea</taxon>
        <taxon>Philodinida</taxon>
        <taxon>Philodinidae</taxon>
        <taxon>Rotaria</taxon>
    </lineage>
</organism>
<feature type="non-terminal residue" evidence="1">
    <location>
        <position position="102"/>
    </location>
</feature>
<protein>
    <submittedName>
        <fullName evidence="1">Uncharacterized protein</fullName>
    </submittedName>
</protein>
<dbReference type="AlphaFoldDB" id="A0A8S3D3C8"/>
<evidence type="ECO:0000313" key="1">
    <source>
        <dbReference type="EMBL" id="CAF4930282.1"/>
    </source>
</evidence>
<comment type="caution">
    <text evidence="1">The sequence shown here is derived from an EMBL/GenBank/DDBJ whole genome shotgun (WGS) entry which is preliminary data.</text>
</comment>
<sequence length="102" mass="11683">MNICILNRVHPTTSINSGHYYPNRSPLQPCPFQKLPPGSIRPEGWLKIQLNTQLTGLNGRLTDISDYLIYDQCGWIDSKKLGWEEMPYWLRGFADLAFVTGD</sequence>
<name>A0A8S3D3C8_9BILA</name>
<evidence type="ECO:0000313" key="2">
    <source>
        <dbReference type="Proteomes" id="UP000681720"/>
    </source>
</evidence>
<reference evidence="1" key="1">
    <citation type="submission" date="2021-02" db="EMBL/GenBank/DDBJ databases">
        <authorList>
            <person name="Nowell W R."/>
        </authorList>
    </citation>
    <scope>NUCLEOTIDE SEQUENCE</scope>
</reference>
<dbReference type="Proteomes" id="UP000681720">
    <property type="component" value="Unassembled WGS sequence"/>
</dbReference>
<accession>A0A8S3D3C8</accession>
<gene>
    <name evidence="1" type="ORF">GIL414_LOCUS53272</name>
</gene>
<proteinExistence type="predicted"/>